<feature type="compositionally biased region" description="Basic residues" evidence="1">
    <location>
        <begin position="1"/>
        <end position="24"/>
    </location>
</feature>
<reference evidence="2" key="1">
    <citation type="journal article" date="2022" name="bioRxiv">
        <title>Sequencing and chromosome-scale assembly of the giantPleurodeles waltlgenome.</title>
        <authorList>
            <person name="Brown T."/>
            <person name="Elewa A."/>
            <person name="Iarovenko S."/>
            <person name="Subramanian E."/>
            <person name="Araus A.J."/>
            <person name="Petzold A."/>
            <person name="Susuki M."/>
            <person name="Suzuki K.-i.T."/>
            <person name="Hayashi T."/>
            <person name="Toyoda A."/>
            <person name="Oliveira C."/>
            <person name="Osipova E."/>
            <person name="Leigh N.D."/>
            <person name="Simon A."/>
            <person name="Yun M.H."/>
        </authorList>
    </citation>
    <scope>NUCLEOTIDE SEQUENCE</scope>
    <source>
        <strain evidence="2">20211129_DDA</strain>
        <tissue evidence="2">Liver</tissue>
    </source>
</reference>
<feature type="compositionally biased region" description="Basic and acidic residues" evidence="1">
    <location>
        <begin position="25"/>
        <end position="46"/>
    </location>
</feature>
<feature type="region of interest" description="Disordered" evidence="1">
    <location>
        <begin position="1"/>
        <end position="86"/>
    </location>
</feature>
<name>A0AAV7MJ68_PLEWA</name>
<dbReference type="Proteomes" id="UP001066276">
    <property type="component" value="Chromosome 9"/>
</dbReference>
<keyword evidence="3" id="KW-1185">Reference proteome</keyword>
<accession>A0AAV7MJ68</accession>
<comment type="caution">
    <text evidence="2">The sequence shown here is derived from an EMBL/GenBank/DDBJ whole genome shotgun (WGS) entry which is preliminary data.</text>
</comment>
<dbReference type="AlphaFoldDB" id="A0AAV7MJ68"/>
<protein>
    <submittedName>
        <fullName evidence="2">Uncharacterized protein</fullName>
    </submittedName>
</protein>
<evidence type="ECO:0000313" key="2">
    <source>
        <dbReference type="EMBL" id="KAJ1103391.1"/>
    </source>
</evidence>
<organism evidence="2 3">
    <name type="scientific">Pleurodeles waltl</name>
    <name type="common">Iberian ribbed newt</name>
    <dbReference type="NCBI Taxonomy" id="8319"/>
    <lineage>
        <taxon>Eukaryota</taxon>
        <taxon>Metazoa</taxon>
        <taxon>Chordata</taxon>
        <taxon>Craniata</taxon>
        <taxon>Vertebrata</taxon>
        <taxon>Euteleostomi</taxon>
        <taxon>Amphibia</taxon>
        <taxon>Batrachia</taxon>
        <taxon>Caudata</taxon>
        <taxon>Salamandroidea</taxon>
        <taxon>Salamandridae</taxon>
        <taxon>Pleurodelinae</taxon>
        <taxon>Pleurodeles</taxon>
    </lineage>
</organism>
<evidence type="ECO:0000313" key="3">
    <source>
        <dbReference type="Proteomes" id="UP001066276"/>
    </source>
</evidence>
<proteinExistence type="predicted"/>
<sequence>MECRRRAEHRVKGLKKKSRTRRRRITEEEQNTKENGLDSRRAEHEGNGLQKKSRKTQENGHQKTKENGHQRSAEDNGKWTERGQQRYEENLEARELRRQSSVGLVHIMVLIYEDNDGVIDPQTNGL</sequence>
<feature type="compositionally biased region" description="Basic and acidic residues" evidence="1">
    <location>
        <begin position="55"/>
        <end position="86"/>
    </location>
</feature>
<evidence type="ECO:0000256" key="1">
    <source>
        <dbReference type="SAM" id="MobiDB-lite"/>
    </source>
</evidence>
<dbReference type="EMBL" id="JANPWB010000013">
    <property type="protein sequence ID" value="KAJ1103391.1"/>
    <property type="molecule type" value="Genomic_DNA"/>
</dbReference>
<gene>
    <name evidence="2" type="ORF">NDU88_000815</name>
</gene>